<protein>
    <recommendedName>
        <fullName evidence="1">F-box domain-containing protein</fullName>
    </recommendedName>
</protein>
<organism evidence="2 3">
    <name type="scientific">Paramarasmius palmivorus</name>
    <dbReference type="NCBI Taxonomy" id="297713"/>
    <lineage>
        <taxon>Eukaryota</taxon>
        <taxon>Fungi</taxon>
        <taxon>Dikarya</taxon>
        <taxon>Basidiomycota</taxon>
        <taxon>Agaricomycotina</taxon>
        <taxon>Agaricomycetes</taxon>
        <taxon>Agaricomycetidae</taxon>
        <taxon>Agaricales</taxon>
        <taxon>Marasmiineae</taxon>
        <taxon>Marasmiaceae</taxon>
        <taxon>Paramarasmius</taxon>
    </lineage>
</organism>
<comment type="caution">
    <text evidence="2">The sequence shown here is derived from an EMBL/GenBank/DDBJ whole genome shotgun (WGS) entry which is preliminary data.</text>
</comment>
<dbReference type="EMBL" id="JAYKXP010000048">
    <property type="protein sequence ID" value="KAK7037306.1"/>
    <property type="molecule type" value="Genomic_DNA"/>
</dbReference>
<evidence type="ECO:0000313" key="2">
    <source>
        <dbReference type="EMBL" id="KAK7037306.1"/>
    </source>
</evidence>
<dbReference type="Proteomes" id="UP001383192">
    <property type="component" value="Unassembled WGS sequence"/>
</dbReference>
<sequence length="507" mass="58981">MNLPPTTHDFIFCDLSAKDLLNYSKVNRAARNAVKAFYKRALRVENVLSRYFDDDELRRFRILQYTTGCLVSGSTALSFFERQTFPESDLDLYVDYRFAIFISDFLLSSGYVFEPFRTERKRQAKNIASALEAMDRRIVHEEQENEAIEGFGEYITSGIMDVFSFVRDGKKVQIIATGGPRNPSPLDVIFMFHSTVVMNIIAYSHAISFFPKATFIDHVSVVNETRSYRADQDPPRAKYAERGWKIRKDIDAISFLDRNTVFGISDRYVGDRKCWTVPLPPVTDFSPWSWGLGQDWMLLSNSWNVQQDRSGLEIRACRFSKPTLSHSYALGYWIWNAVRKEPMFQWDDEDDDEGEGDGEGEDEDAELLQGKEIQLIDDQFCDFIKTISAQPRPKEDQRDAFVRNTLLQAFKTAREKYPDVDLEDHPTASAALRLFEWLKRLVRKLPELPKLTFRFAQDRYGLVWTNVDIEIPSRCISEVTLFIEGFYDVKIMKRDWRINVELVRLAE</sequence>
<gene>
    <name evidence="2" type="ORF">VNI00_011297</name>
</gene>
<proteinExistence type="predicted"/>
<dbReference type="PROSITE" id="PS50181">
    <property type="entry name" value="FBOX"/>
    <property type="match status" value="1"/>
</dbReference>
<dbReference type="InterPro" id="IPR001810">
    <property type="entry name" value="F-box_dom"/>
</dbReference>
<evidence type="ECO:0000313" key="3">
    <source>
        <dbReference type="Proteomes" id="UP001383192"/>
    </source>
</evidence>
<dbReference type="AlphaFoldDB" id="A0AAW0CE69"/>
<name>A0AAW0CE69_9AGAR</name>
<reference evidence="2 3" key="1">
    <citation type="submission" date="2024-01" db="EMBL/GenBank/DDBJ databases">
        <title>A draft genome for a cacao thread blight-causing isolate of Paramarasmius palmivorus.</title>
        <authorList>
            <person name="Baruah I.K."/>
            <person name="Bukari Y."/>
            <person name="Amoako-Attah I."/>
            <person name="Meinhardt L.W."/>
            <person name="Bailey B.A."/>
            <person name="Cohen S.P."/>
        </authorList>
    </citation>
    <scope>NUCLEOTIDE SEQUENCE [LARGE SCALE GENOMIC DNA]</scope>
    <source>
        <strain evidence="2 3">GH-12</strain>
    </source>
</reference>
<keyword evidence="3" id="KW-1185">Reference proteome</keyword>
<evidence type="ECO:0000259" key="1">
    <source>
        <dbReference type="PROSITE" id="PS50181"/>
    </source>
</evidence>
<feature type="domain" description="F-box" evidence="1">
    <location>
        <begin position="1"/>
        <end position="41"/>
    </location>
</feature>
<accession>A0AAW0CE69</accession>